<evidence type="ECO:0000313" key="4">
    <source>
        <dbReference type="Proteomes" id="UP000029646"/>
    </source>
</evidence>
<dbReference type="Proteomes" id="UP000029641">
    <property type="component" value="Unassembled WGS sequence"/>
</dbReference>
<dbReference type="AlphaFoldDB" id="A0A090VXV7"/>
<reference evidence="5" key="1">
    <citation type="journal article" date="2014" name="Genome Announc.">
        <title>Draft Genome Sequence of Marine Flavobacterium Jejuia pallidilutea Strain 11shimoA1 and Pigmentation Mutants.</title>
        <authorList>
            <person name="Takatani N."/>
            <person name="Nakanishi M."/>
            <person name="Meirelles P."/>
            <person name="Mino S."/>
            <person name="Suda W."/>
            <person name="Oshima K."/>
            <person name="Hattori M."/>
            <person name="Ohkuma M."/>
            <person name="Hosokawa M."/>
            <person name="Miyashita K."/>
            <person name="Thompson F.L."/>
            <person name="Niwa A."/>
            <person name="Sawabe T."/>
            <person name="Sawabe T."/>
        </authorList>
    </citation>
    <scope>NUCLEOTIDE SEQUENCE [LARGE SCALE GENOMIC DNA]</scope>
    <source>
        <strain evidence="5">JCM 19538</strain>
    </source>
</reference>
<proteinExistence type="predicted"/>
<dbReference type="eggNOG" id="ENOG5032R7E">
    <property type="taxonomic scope" value="Bacteria"/>
</dbReference>
<name>A0A090VXV7_9FLAO</name>
<organism evidence="2 4">
    <name type="scientific">Jejuia pallidilutea</name>
    <dbReference type="NCBI Taxonomy" id="504487"/>
    <lineage>
        <taxon>Bacteria</taxon>
        <taxon>Pseudomonadati</taxon>
        <taxon>Bacteroidota</taxon>
        <taxon>Flavobacteriia</taxon>
        <taxon>Flavobacteriales</taxon>
        <taxon>Flavobacteriaceae</taxon>
        <taxon>Jejuia</taxon>
    </lineage>
</organism>
<dbReference type="Proteomes" id="UP000029646">
    <property type="component" value="Unassembled WGS sequence"/>
</dbReference>
<dbReference type="EMBL" id="BBNR01000004">
    <property type="protein sequence ID" value="GAL66334.1"/>
    <property type="molecule type" value="Genomic_DNA"/>
</dbReference>
<evidence type="ECO:0000313" key="2">
    <source>
        <dbReference type="EMBL" id="GAL69580.1"/>
    </source>
</evidence>
<dbReference type="STRING" id="504487.JCM19538_2317"/>
<dbReference type="RefSeq" id="WP_042242069.1">
    <property type="nucleotide sequence ID" value="NZ_BBNR01000004.1"/>
</dbReference>
<keyword evidence="5" id="KW-1185">Reference proteome</keyword>
<dbReference type="Pfam" id="PF14390">
    <property type="entry name" value="DUF4420"/>
    <property type="match status" value="1"/>
</dbReference>
<evidence type="ECO:0000313" key="5">
    <source>
        <dbReference type="Proteomes" id="UP000030184"/>
    </source>
</evidence>
<dbReference type="OrthoDB" id="1403541at2"/>
<comment type="caution">
    <text evidence="2">The sequence shown here is derived from an EMBL/GenBank/DDBJ whole genome shotgun (WGS) entry which is preliminary data.</text>
</comment>
<sequence length="329" mass="37716">MKILKHFKSLEIPKQGRKIFNAISLKDFPFAKVAKNNDGFPVILIESKIDNTFLTQKNIRLKYLELNHNLECKITENGKTDFANYSVITFKSGEEVLQSYYFGIVENLLKELSKKPTQKEVFETFKGFIEVFRALSNSPKTTIQGLWSELLLIETSKNPEILVNYWHNRPEEKFDFNADTEKIEVKSSSNMERIHIFTSEQLNAPKEKKVLIASVFAKQSSNGRSISDLLNSILVSLNEDSLIEKLYSIVSNTLGSSLEQGLKIKFDYDIAKNSLRFYDSELISKIEKINIPNNVSEVKYKSDLTNIKPIDPIIIKSNELLFKSLKTTP</sequence>
<dbReference type="EMBL" id="BBNS01000002">
    <property type="protein sequence ID" value="GAL69580.1"/>
    <property type="molecule type" value="Genomic_DNA"/>
</dbReference>
<evidence type="ECO:0000313" key="1">
    <source>
        <dbReference type="EMBL" id="GAL66334.1"/>
    </source>
</evidence>
<dbReference type="Proteomes" id="UP000030184">
    <property type="component" value="Unassembled WGS sequence"/>
</dbReference>
<accession>A0A090VXV7</accession>
<evidence type="ECO:0000313" key="3">
    <source>
        <dbReference type="EMBL" id="GAL87954.1"/>
    </source>
</evidence>
<evidence type="ECO:0008006" key="6">
    <source>
        <dbReference type="Google" id="ProtNLM"/>
    </source>
</evidence>
<dbReference type="InterPro" id="IPR025534">
    <property type="entry name" value="DUF4420"/>
</dbReference>
<gene>
    <name evidence="1" type="ORF">JCM19301_2429</name>
    <name evidence="2" type="ORF">JCM19302_3769</name>
    <name evidence="3" type="ORF">JCM19538_2317</name>
</gene>
<dbReference type="EMBL" id="BBNY01000001">
    <property type="protein sequence ID" value="GAL87954.1"/>
    <property type="molecule type" value="Genomic_DNA"/>
</dbReference>
<protein>
    <recommendedName>
        <fullName evidence="6">PD-(D/E)XK motif protein</fullName>
    </recommendedName>
</protein>